<dbReference type="GO" id="GO:0010038">
    <property type="term" value="P:response to metal ion"/>
    <property type="evidence" value="ECO:0007669"/>
    <property type="project" value="InterPro"/>
</dbReference>
<organism evidence="2 3">
    <name type="scientific">candidate division TA06 bacterium B3_TA06</name>
    <dbReference type="NCBI Taxonomy" id="2012487"/>
    <lineage>
        <taxon>Bacteria</taxon>
        <taxon>Bacteria division TA06</taxon>
    </lineage>
</organism>
<protein>
    <recommendedName>
        <fullName evidence="4">Divalent-cation tolerance protein CutA</fullName>
    </recommendedName>
</protein>
<gene>
    <name evidence="2" type="ORF">CEE36_07020</name>
</gene>
<dbReference type="InterPro" id="IPR015867">
    <property type="entry name" value="N-reg_PII/ATP_PRibTrfase_C"/>
</dbReference>
<dbReference type="PANTHER" id="PTHR23419:SF8">
    <property type="entry name" value="FI09726P"/>
    <property type="match status" value="1"/>
</dbReference>
<dbReference type="Gene3D" id="3.30.70.120">
    <property type="match status" value="1"/>
</dbReference>
<evidence type="ECO:0000313" key="2">
    <source>
        <dbReference type="EMBL" id="TKJ42645.1"/>
    </source>
</evidence>
<sequence>MTFLAVHTSFSNRTDAERVSRILVNEKLAACVNILPAHSIYHWKGSVEAEDEVLVILKTDEETYPALERRILELHPYEVPMIVATPICSGSKSYLAWISQSLAKEE</sequence>
<reference evidence="2 3" key="1">
    <citation type="submission" date="2017-06" db="EMBL/GenBank/DDBJ databases">
        <title>Novel microbial phyla capable of carbon fixation and sulfur reduction in deep-sea sediments.</title>
        <authorList>
            <person name="Huang J."/>
            <person name="Baker B."/>
            <person name="Wang Y."/>
        </authorList>
    </citation>
    <scope>NUCLEOTIDE SEQUENCE [LARGE SCALE GENOMIC DNA]</scope>
    <source>
        <strain evidence="2">B3_TA06</strain>
    </source>
</reference>
<dbReference type="InterPro" id="IPR011322">
    <property type="entry name" value="N-reg_PII-like_a/b"/>
</dbReference>
<dbReference type="SUPFAM" id="SSF54913">
    <property type="entry name" value="GlnB-like"/>
    <property type="match status" value="1"/>
</dbReference>
<comment type="caution">
    <text evidence="2">The sequence shown here is derived from an EMBL/GenBank/DDBJ whole genome shotgun (WGS) entry which is preliminary data.</text>
</comment>
<dbReference type="AlphaFoldDB" id="A0A532V616"/>
<dbReference type="Pfam" id="PF03091">
    <property type="entry name" value="CutA1"/>
    <property type="match status" value="1"/>
</dbReference>
<proteinExistence type="inferred from homology"/>
<dbReference type="GO" id="GO:0005507">
    <property type="term" value="F:copper ion binding"/>
    <property type="evidence" value="ECO:0007669"/>
    <property type="project" value="TreeGrafter"/>
</dbReference>
<name>A0A532V616_UNCT6</name>
<accession>A0A532V616</accession>
<evidence type="ECO:0000313" key="3">
    <source>
        <dbReference type="Proteomes" id="UP000317778"/>
    </source>
</evidence>
<dbReference type="InterPro" id="IPR004323">
    <property type="entry name" value="Ion_tolerance_CutA"/>
</dbReference>
<dbReference type="Proteomes" id="UP000317778">
    <property type="component" value="Unassembled WGS sequence"/>
</dbReference>
<dbReference type="EMBL" id="NJBO01000010">
    <property type="protein sequence ID" value="TKJ42645.1"/>
    <property type="molecule type" value="Genomic_DNA"/>
</dbReference>
<evidence type="ECO:0000256" key="1">
    <source>
        <dbReference type="ARBA" id="ARBA00010169"/>
    </source>
</evidence>
<comment type="similarity">
    <text evidence="1">Belongs to the CutA family.</text>
</comment>
<evidence type="ECO:0008006" key="4">
    <source>
        <dbReference type="Google" id="ProtNLM"/>
    </source>
</evidence>
<dbReference type="PANTHER" id="PTHR23419">
    <property type="entry name" value="DIVALENT CATION TOLERANCE CUTA-RELATED"/>
    <property type="match status" value="1"/>
</dbReference>